<dbReference type="OrthoDB" id="185373at2759"/>
<sequence>MIPRPQSTSTWLERARPQSYGSSNWLRDCGKGMLERTVGCLETSSIRRILPPSRKAVKSRRTLHSAFWNHAACALELPPLCAAILSGADARQEETNVEQKVSGSNGGRLLDFLYPAGTLNYLRNNSSWGLEREGRVGRSGFSKLGQRLYSSSAVDTPPTGSSILKPDDSKGHGTQVSEPTMEYLRERMGLLRENDYDEAWRQYGLMETDKQKPLRKLLIMYYSTSKRILDAERSLDLFHALAVEERDAMAFQNAIRSCLRLRNLQDAFQMIKSATKDLSVPIGSDEIFSHLVAAGSWTRACTVWWDVKQWELTHPGTTYNLYAIVERHTTFADLASNVIKYLNKRYDELTLATSDKRPALLDFATDLAKKAFNVGENFGPPKFSIIFNHVRRWSVVLPAEYDQILRGLTSLGHKSLVVSLYRRLRESGEFPFTRDTLIHLLKIFCDGHSTTGIEQVMEDFWKHHGSPSGNAYRYSMRVYVANGDAEKVHYLFQQSERNRRFTNQAPHKNPNFLTPLLQVHSKRGEILEVIKTFDSISERFGLQPNILCWNILISTYGRLQDFDGAWACYQQLLAIPDLKPDCYTIGALMGIATKRGDVETVLSLWRTAGELNIEKSTAMVDMLVWTYIHEDKLAAAEKICEDAVKMDLKGTRTRMWNYVILGFAQRRDLINTNRILQRMTKLQIPQDEFTYAALMQSLAMNKQPDQAYAIIQNVLPRAGLRASSYHYAIVMGGYLATNNIPRVFRIHQHLVRRLGDNSKAASVNALLLRAEARTDEWLLEQGTESEKFQRSMEMFLNITFNPADIARSPVTKGIYSLPLDIAYPASIHSFVMMNLAKHSETKSVTEVYERYMSAIPESRRQEIPPNMILSALMLSNFRDRDQGGVFECWDMALANTRALKKSVVIQHPDESRASEKLRVLYQDQLFLSKSLSWYLKALMWNSMGDCTKVTATVEGLLEEGFVLDNHNWNVYVQILLSSSKVKGAFQVCEEKLMPGFTGWSLIRRHMPVRNRLPKAIRDLRKTSRHLRPMTSTALALARAYMSFRESAIENAAYQFWLEDLERLYPQTCQMIKTMKRQEDPMELMMLRDV</sequence>
<comment type="caution">
    <text evidence="2">The sequence shown here is derived from an EMBL/GenBank/DDBJ whole genome shotgun (WGS) entry which is preliminary data.</text>
</comment>
<keyword evidence="3" id="KW-1185">Reference proteome</keyword>
<dbReference type="Proteomes" id="UP000696280">
    <property type="component" value="Unassembled WGS sequence"/>
</dbReference>
<organism evidence="2 3">
    <name type="scientific">Hymenoscyphus fraxineus</name>
    <dbReference type="NCBI Taxonomy" id="746836"/>
    <lineage>
        <taxon>Eukaryota</taxon>
        <taxon>Fungi</taxon>
        <taxon>Dikarya</taxon>
        <taxon>Ascomycota</taxon>
        <taxon>Pezizomycotina</taxon>
        <taxon>Leotiomycetes</taxon>
        <taxon>Helotiales</taxon>
        <taxon>Helotiaceae</taxon>
        <taxon>Hymenoscyphus</taxon>
    </lineage>
</organism>
<feature type="region of interest" description="Disordered" evidence="1">
    <location>
        <begin position="150"/>
        <end position="178"/>
    </location>
</feature>
<dbReference type="InterPro" id="IPR051114">
    <property type="entry name" value="Mito_RNA_Proc_CCM1"/>
</dbReference>
<accession>A0A9N9PPL8</accession>
<feature type="compositionally biased region" description="Polar residues" evidence="1">
    <location>
        <begin position="150"/>
        <end position="162"/>
    </location>
</feature>
<proteinExistence type="predicted"/>
<gene>
    <name evidence="2" type="ORF">HYFRA_00007815</name>
</gene>
<dbReference type="PANTHER" id="PTHR47934:SF6">
    <property type="entry name" value="MITOCHONDRIAL GROUP I INTRON SPLICING FACTOR CCM1-RELATED"/>
    <property type="match status" value="1"/>
</dbReference>
<dbReference type="Pfam" id="PF01535">
    <property type="entry name" value="PPR"/>
    <property type="match status" value="1"/>
</dbReference>
<dbReference type="SUPFAM" id="SSF48452">
    <property type="entry name" value="TPR-like"/>
    <property type="match status" value="1"/>
</dbReference>
<dbReference type="PANTHER" id="PTHR47934">
    <property type="entry name" value="PENTATRICOPEPTIDE REPEAT-CONTAINING PROTEIN PET309, MITOCHONDRIAL"/>
    <property type="match status" value="1"/>
</dbReference>
<dbReference type="AlphaFoldDB" id="A0A9N9PPL8"/>
<evidence type="ECO:0000313" key="2">
    <source>
        <dbReference type="EMBL" id="CAG8949582.1"/>
    </source>
</evidence>
<dbReference type="GO" id="GO:0007005">
    <property type="term" value="P:mitochondrion organization"/>
    <property type="evidence" value="ECO:0007669"/>
    <property type="project" value="TreeGrafter"/>
</dbReference>
<name>A0A9N9PPL8_9HELO</name>
<evidence type="ECO:0000313" key="3">
    <source>
        <dbReference type="Proteomes" id="UP000696280"/>
    </source>
</evidence>
<dbReference type="NCBIfam" id="TIGR00756">
    <property type="entry name" value="PPR"/>
    <property type="match status" value="1"/>
</dbReference>
<dbReference type="EMBL" id="CAJVRL010000014">
    <property type="protein sequence ID" value="CAG8949582.1"/>
    <property type="molecule type" value="Genomic_DNA"/>
</dbReference>
<evidence type="ECO:0000256" key="1">
    <source>
        <dbReference type="SAM" id="MobiDB-lite"/>
    </source>
</evidence>
<dbReference type="GO" id="GO:0005739">
    <property type="term" value="C:mitochondrion"/>
    <property type="evidence" value="ECO:0007669"/>
    <property type="project" value="TreeGrafter"/>
</dbReference>
<dbReference type="Gene3D" id="1.25.40.10">
    <property type="entry name" value="Tetratricopeptide repeat domain"/>
    <property type="match status" value="1"/>
</dbReference>
<dbReference type="InterPro" id="IPR002885">
    <property type="entry name" value="PPR_rpt"/>
</dbReference>
<dbReference type="InterPro" id="IPR011990">
    <property type="entry name" value="TPR-like_helical_dom_sf"/>
</dbReference>
<dbReference type="GO" id="GO:0006396">
    <property type="term" value="P:RNA processing"/>
    <property type="evidence" value="ECO:0007669"/>
    <property type="project" value="TreeGrafter"/>
</dbReference>
<dbReference type="GO" id="GO:0003729">
    <property type="term" value="F:mRNA binding"/>
    <property type="evidence" value="ECO:0007669"/>
    <property type="project" value="TreeGrafter"/>
</dbReference>
<reference evidence="2" key="1">
    <citation type="submission" date="2021-07" db="EMBL/GenBank/DDBJ databases">
        <authorList>
            <person name="Durling M."/>
        </authorList>
    </citation>
    <scope>NUCLEOTIDE SEQUENCE</scope>
</reference>
<protein>
    <submittedName>
        <fullName evidence="2">Uncharacterized protein</fullName>
    </submittedName>
</protein>